<dbReference type="EMBL" id="VCHE01000143">
    <property type="protein sequence ID" value="KAB2570287.1"/>
    <property type="molecule type" value="Genomic_DNA"/>
</dbReference>
<organism evidence="2 3">
    <name type="scientific">Lasiodiplodia theobromae</name>
    <dbReference type="NCBI Taxonomy" id="45133"/>
    <lineage>
        <taxon>Eukaryota</taxon>
        <taxon>Fungi</taxon>
        <taxon>Dikarya</taxon>
        <taxon>Ascomycota</taxon>
        <taxon>Pezizomycotina</taxon>
        <taxon>Dothideomycetes</taxon>
        <taxon>Dothideomycetes incertae sedis</taxon>
        <taxon>Botryosphaeriales</taxon>
        <taxon>Botryosphaeriaceae</taxon>
        <taxon>Lasiodiplodia</taxon>
    </lineage>
</organism>
<reference evidence="2 3" key="1">
    <citation type="journal article" date="2019" name="Sci. Rep.">
        <title>A multi-omics analysis of the grapevine pathogen Lasiodiplodia theobromae reveals that temperature affects the expression of virulence- and pathogenicity-related genes.</title>
        <authorList>
            <person name="Felix C."/>
            <person name="Meneses R."/>
            <person name="Goncalves M.F.M."/>
            <person name="Tilleman L."/>
            <person name="Duarte A.S."/>
            <person name="Jorrin-Novo J.V."/>
            <person name="Van de Peer Y."/>
            <person name="Deforce D."/>
            <person name="Van Nieuwerburgh F."/>
            <person name="Esteves A.C."/>
            <person name="Alves A."/>
        </authorList>
    </citation>
    <scope>NUCLEOTIDE SEQUENCE [LARGE SCALE GENOMIC DNA]</scope>
    <source>
        <strain evidence="2 3">LA-SOL3</strain>
    </source>
</reference>
<comment type="caution">
    <text evidence="2">The sequence shown here is derived from an EMBL/GenBank/DDBJ whole genome shotgun (WGS) entry which is preliminary data.</text>
</comment>
<dbReference type="Pfam" id="PF06355">
    <property type="entry name" value="Aegerolysin"/>
    <property type="match status" value="1"/>
</dbReference>
<dbReference type="GO" id="GO:0019836">
    <property type="term" value="P:symbiont-mediated hemolysis of host erythrocyte"/>
    <property type="evidence" value="ECO:0007669"/>
    <property type="project" value="InterPro"/>
</dbReference>
<evidence type="ECO:0000313" key="3">
    <source>
        <dbReference type="Proteomes" id="UP000325902"/>
    </source>
</evidence>
<dbReference type="Gene3D" id="2.60.270.50">
    <property type="match status" value="1"/>
</dbReference>
<evidence type="ECO:0000313" key="2">
    <source>
        <dbReference type="EMBL" id="KAB2570287.1"/>
    </source>
</evidence>
<evidence type="ECO:0000256" key="1">
    <source>
        <dbReference type="ARBA" id="ARBA00010795"/>
    </source>
</evidence>
<name>A0A5N5CY44_9PEZI</name>
<dbReference type="InterPro" id="IPR009413">
    <property type="entry name" value="Aegerolysin-typ"/>
</dbReference>
<dbReference type="OrthoDB" id="2727348at2759"/>
<accession>A0A5N5CY44</accession>
<gene>
    <name evidence="2" type="ORF">DBV05_g11038</name>
</gene>
<protein>
    <submittedName>
        <fullName evidence="2">Asp-hemolysin</fullName>
    </submittedName>
</protein>
<proteinExistence type="inferred from homology"/>
<comment type="similarity">
    <text evidence="1">Belongs to the aegerolysin family.</text>
</comment>
<dbReference type="PIRSF" id="PIRSF007951">
    <property type="entry name" value="Hemolysin, aegerolysin type"/>
    <property type="match status" value="1"/>
</dbReference>
<keyword evidence="3" id="KW-1185">Reference proteome</keyword>
<sequence>MAYAQWVIIHIINSFRSGTISVKNAQALWGKFYKDSNKDAEISSAEVSQITIPANGTADVAACGRSDASSGTEGTIDLYEDDTKICTIYWDCPWGSKSNHFEIRDRNSAAGYMVSNSPYNADSGALGKIDVEVARKG</sequence>
<dbReference type="Proteomes" id="UP000325902">
    <property type="component" value="Unassembled WGS sequence"/>
</dbReference>
<dbReference type="AlphaFoldDB" id="A0A5N5CY44"/>